<keyword evidence="3" id="KW-1185">Reference proteome</keyword>
<sequence length="372" mass="40673">MSLPTTMNAVVISGDVPVVKQVSLPPLEDGHVLLKTKAIAGNPTDWKHIAFKIGPQGSILGCDVAGEIVKLGENVDSKEFHVGDSVFGFVHGASVRLPTNGAFAEYVALDSKLAYHCPPNCGLSGQETLPEGPVTNYEGCVTLPVSLTTAGVALTHNLGNKLEWEPTQPQHNFPILLWGGATAIGQPLIQLAKKLHGYTKIIVVASKKHEKQLKEYGADDLFDYHDADVIEQIKAKYPNIQQLIDCVSNKETIQQVYKCASDKEPATVLQLVTYTIKDIKPEDRKDNVEITGTLLYVAAGHDVPFGSFVLPKDLVYRQHTRDFIKFINPKLFSGEIHHIPIKVYKGLEGAVQITDDIKNNRNSGEKLVAVLN</sequence>
<dbReference type="InterPro" id="IPR020843">
    <property type="entry name" value="ER"/>
</dbReference>
<comment type="caution">
    <text evidence="2">The sequence shown here is derived from an EMBL/GenBank/DDBJ whole genome shotgun (WGS) entry which is preliminary data.</text>
</comment>
<name>A0A8H2ZFF7_9SACH</name>
<dbReference type="GeneID" id="64855428"/>
<dbReference type="GO" id="GO:0016651">
    <property type="term" value="F:oxidoreductase activity, acting on NAD(P)H"/>
    <property type="evidence" value="ECO:0007669"/>
    <property type="project" value="InterPro"/>
</dbReference>
<dbReference type="PANTHER" id="PTHR45348">
    <property type="entry name" value="HYPOTHETICAL OXIDOREDUCTASE (EUROFUNG)"/>
    <property type="match status" value="1"/>
</dbReference>
<dbReference type="RefSeq" id="XP_041404342.1">
    <property type="nucleotide sequence ID" value="XM_041548408.1"/>
</dbReference>
<protein>
    <recommendedName>
        <fullName evidence="1">Enoyl reductase (ER) domain-containing protein</fullName>
    </recommendedName>
</protein>
<dbReference type="Pfam" id="PF08240">
    <property type="entry name" value="ADH_N"/>
    <property type="match status" value="1"/>
</dbReference>
<dbReference type="Pfam" id="PF00107">
    <property type="entry name" value="ADH_zinc_N"/>
    <property type="match status" value="1"/>
</dbReference>
<dbReference type="OrthoDB" id="9992527at2759"/>
<dbReference type="PANTHER" id="PTHR45348:SF2">
    <property type="entry name" value="ZINC-TYPE ALCOHOL DEHYDROGENASE-LIKE PROTEIN C2E1P3.01"/>
    <property type="match status" value="1"/>
</dbReference>
<dbReference type="InterPro" id="IPR036291">
    <property type="entry name" value="NAD(P)-bd_dom_sf"/>
</dbReference>
<gene>
    <name evidence="2" type="ORF">KABA2_01S10582</name>
</gene>
<dbReference type="InterPro" id="IPR013149">
    <property type="entry name" value="ADH-like_C"/>
</dbReference>
<dbReference type="SUPFAM" id="SSF51735">
    <property type="entry name" value="NAD(P)-binding Rossmann-fold domains"/>
    <property type="match status" value="1"/>
</dbReference>
<dbReference type="SMART" id="SM00829">
    <property type="entry name" value="PKS_ER"/>
    <property type="match status" value="1"/>
</dbReference>
<dbReference type="CDD" id="cd08249">
    <property type="entry name" value="enoyl_reductase_like"/>
    <property type="match status" value="1"/>
</dbReference>
<feature type="domain" description="Enoyl reductase (ER)" evidence="1">
    <location>
        <begin position="14"/>
        <end position="369"/>
    </location>
</feature>
<accession>A0A8H2ZFF7</accession>
<dbReference type="AlphaFoldDB" id="A0A8H2ZFF7"/>
<dbReference type="SUPFAM" id="SSF50129">
    <property type="entry name" value="GroES-like"/>
    <property type="match status" value="1"/>
</dbReference>
<reference evidence="2 3" key="1">
    <citation type="submission" date="2020-05" db="EMBL/GenBank/DDBJ databases">
        <authorList>
            <person name="Casaregola S."/>
            <person name="Devillers H."/>
            <person name="Grondin C."/>
        </authorList>
    </citation>
    <scope>NUCLEOTIDE SEQUENCE [LARGE SCALE GENOMIC DNA]</scope>
    <source>
        <strain evidence="2 3">CLIB 1767</strain>
    </source>
</reference>
<proteinExistence type="predicted"/>
<dbReference type="Gene3D" id="3.40.50.720">
    <property type="entry name" value="NAD(P)-binding Rossmann-like Domain"/>
    <property type="match status" value="1"/>
</dbReference>
<dbReference type="InterPro" id="IPR011032">
    <property type="entry name" value="GroES-like_sf"/>
</dbReference>
<evidence type="ECO:0000313" key="2">
    <source>
        <dbReference type="EMBL" id="CAB4252304.1"/>
    </source>
</evidence>
<dbReference type="EMBL" id="CAEFZW010000001">
    <property type="protein sequence ID" value="CAB4252304.1"/>
    <property type="molecule type" value="Genomic_DNA"/>
</dbReference>
<evidence type="ECO:0000259" key="1">
    <source>
        <dbReference type="SMART" id="SM00829"/>
    </source>
</evidence>
<evidence type="ECO:0000313" key="3">
    <source>
        <dbReference type="Proteomes" id="UP000644660"/>
    </source>
</evidence>
<organism evidence="2 3">
    <name type="scientific">Maudiozyma barnettii</name>
    <dbReference type="NCBI Taxonomy" id="61262"/>
    <lineage>
        <taxon>Eukaryota</taxon>
        <taxon>Fungi</taxon>
        <taxon>Dikarya</taxon>
        <taxon>Ascomycota</taxon>
        <taxon>Saccharomycotina</taxon>
        <taxon>Saccharomycetes</taxon>
        <taxon>Saccharomycetales</taxon>
        <taxon>Saccharomycetaceae</taxon>
        <taxon>Maudiozyma</taxon>
    </lineage>
</organism>
<dbReference type="InterPro" id="IPR047122">
    <property type="entry name" value="Trans-enoyl_RdTase-like"/>
</dbReference>
<dbReference type="Gene3D" id="3.90.180.10">
    <property type="entry name" value="Medium-chain alcohol dehydrogenases, catalytic domain"/>
    <property type="match status" value="1"/>
</dbReference>
<dbReference type="Proteomes" id="UP000644660">
    <property type="component" value="Unassembled WGS sequence"/>
</dbReference>
<dbReference type="InterPro" id="IPR013154">
    <property type="entry name" value="ADH-like_N"/>
</dbReference>